<protein>
    <recommendedName>
        <fullName evidence="3">PKD domain-containing protein</fullName>
    </recommendedName>
</protein>
<keyword evidence="2" id="KW-0472">Membrane</keyword>
<keyword evidence="5" id="KW-1185">Reference proteome</keyword>
<name>A0A177HJ75_9ACTN</name>
<evidence type="ECO:0000313" key="5">
    <source>
        <dbReference type="Proteomes" id="UP000077381"/>
    </source>
</evidence>
<keyword evidence="2" id="KW-0812">Transmembrane</keyword>
<proteinExistence type="predicted"/>
<dbReference type="Proteomes" id="UP000077381">
    <property type="component" value="Unassembled WGS sequence"/>
</dbReference>
<dbReference type="InterPro" id="IPR022409">
    <property type="entry name" value="PKD/Chitinase_dom"/>
</dbReference>
<dbReference type="Gene3D" id="2.60.40.10">
    <property type="entry name" value="Immunoglobulins"/>
    <property type="match status" value="2"/>
</dbReference>
<organism evidence="4 5">
    <name type="scientific">Streptomyces jeddahensis</name>
    <dbReference type="NCBI Taxonomy" id="1716141"/>
    <lineage>
        <taxon>Bacteria</taxon>
        <taxon>Bacillati</taxon>
        <taxon>Actinomycetota</taxon>
        <taxon>Actinomycetes</taxon>
        <taxon>Kitasatosporales</taxon>
        <taxon>Streptomycetaceae</taxon>
        <taxon>Streptomyces</taxon>
    </lineage>
</organism>
<dbReference type="InterPro" id="IPR000601">
    <property type="entry name" value="PKD_dom"/>
</dbReference>
<dbReference type="InterPro" id="IPR035986">
    <property type="entry name" value="PKD_dom_sf"/>
</dbReference>
<comment type="caution">
    <text evidence="4">The sequence shown here is derived from an EMBL/GenBank/DDBJ whole genome shotgun (WGS) entry which is preliminary data.</text>
</comment>
<dbReference type="AlphaFoldDB" id="A0A177HJ75"/>
<feature type="domain" description="PKD" evidence="3">
    <location>
        <begin position="437"/>
        <end position="514"/>
    </location>
</feature>
<dbReference type="GO" id="GO:0005975">
    <property type="term" value="P:carbohydrate metabolic process"/>
    <property type="evidence" value="ECO:0007669"/>
    <property type="project" value="UniProtKB-ARBA"/>
</dbReference>
<reference evidence="4 5" key="1">
    <citation type="submission" date="2015-12" db="EMBL/GenBank/DDBJ databases">
        <title>Genome sequence of Streptomyces sp. G25.</title>
        <authorList>
            <person name="Poehlein A."/>
            <person name="Roettig A."/>
            <person name="Hiessl S."/>
            <person name="Hauschild P."/>
            <person name="Schauer J."/>
            <person name="Madkour M.H."/>
            <person name="Al-Ansari A.M."/>
            <person name="Almakishah N.H."/>
            <person name="Steinbuechel A."/>
            <person name="Daniel R."/>
        </authorList>
    </citation>
    <scope>NUCLEOTIDE SEQUENCE [LARGE SCALE GENOMIC DNA]</scope>
    <source>
        <strain evidence="5">G25(2015)</strain>
    </source>
</reference>
<dbReference type="SMART" id="SM00089">
    <property type="entry name" value="PKD"/>
    <property type="match status" value="2"/>
</dbReference>
<accession>A0A177HJ75</accession>
<evidence type="ECO:0000259" key="3">
    <source>
        <dbReference type="PROSITE" id="PS50093"/>
    </source>
</evidence>
<feature type="compositionally biased region" description="Low complexity" evidence="1">
    <location>
        <begin position="319"/>
        <end position="332"/>
    </location>
</feature>
<evidence type="ECO:0000313" key="4">
    <source>
        <dbReference type="EMBL" id="OAH10699.1"/>
    </source>
</evidence>
<sequence length="677" mass="71870">MLTTAVWLQPGRLVRERLVMKRVKRALLHTAVVLVMALGLLAVPFGPGAPQEAQAATSAGTIYGEDDELLGFASFNPGLHYYHEHEDSDPDEHNFFRVTDRCNDGVELHLSWSSAGDGEWRHGDCTGWLPYRTYTVHTQHQSKPDMAAIAWAMSAWDAEGDRQGGTGVQSDWQGSFSDDGDDLYTHSSVYEDAFTDTRDTVVLTVIPTDKATGVYLPDTIDAYTDQIWDRATEKTPLPASVSADERESMYKQLWCHVKFNLEGIKGGHTWDLEAAHPNVSWERVNNGVKDHGCNWGNQGDGGWFDVPPTDGGGDGGDGPADAAPSVDAGPDVSVDEGSQVTLEGTAADDGGTPATTWTYTAGDDVDEGATCTFADASAPRTTVTCTDDGTYTVTLTADDGVNAPVSDTATVTVRNVAPTLQVAKPADWDVHRVETDVPVKASFTDPDSNDTHTCKVTWDDGSTSTFPAKDGACDTTHVYDHAGMNTLTVEVADDDGGKDSAERMVVVYDPRAGLASGAGTLPDGLAFTALAKYPSADSTVPAGAVSLSVPTASGRQTIVSTELEWLVITPDAKAAVKGRSATHGFLGYLQSGRFRGVTWPLSQGNIPPAAPSYDSTPGASWDLDEAQPKQLATGLTVIDTGWLPGLPSLPAPLGTTAGELLDTLPALRLDLHGDTEA</sequence>
<dbReference type="InterPro" id="IPR019719">
    <property type="entry name" value="DUF2599"/>
</dbReference>
<dbReference type="InterPro" id="IPR013783">
    <property type="entry name" value="Ig-like_fold"/>
</dbReference>
<keyword evidence="2" id="KW-1133">Transmembrane helix</keyword>
<gene>
    <name evidence="4" type="ORF">STSP_59870</name>
</gene>
<dbReference type="SUPFAM" id="SSF49299">
    <property type="entry name" value="PKD domain"/>
    <property type="match status" value="2"/>
</dbReference>
<dbReference type="Pfam" id="PF10783">
    <property type="entry name" value="DUF2599"/>
    <property type="match status" value="1"/>
</dbReference>
<dbReference type="EMBL" id="LOHS01000125">
    <property type="protein sequence ID" value="OAH10699.1"/>
    <property type="molecule type" value="Genomic_DNA"/>
</dbReference>
<evidence type="ECO:0000256" key="2">
    <source>
        <dbReference type="SAM" id="Phobius"/>
    </source>
</evidence>
<dbReference type="Pfam" id="PF22352">
    <property type="entry name" value="K319L-like_PKD"/>
    <property type="match status" value="1"/>
</dbReference>
<feature type="domain" description="PKD" evidence="3">
    <location>
        <begin position="351"/>
        <end position="413"/>
    </location>
</feature>
<dbReference type="PROSITE" id="PS50093">
    <property type="entry name" value="PKD"/>
    <property type="match status" value="2"/>
</dbReference>
<feature type="region of interest" description="Disordered" evidence="1">
    <location>
        <begin position="299"/>
        <end position="336"/>
    </location>
</feature>
<feature type="transmembrane region" description="Helical" evidence="2">
    <location>
        <begin position="26"/>
        <end position="45"/>
    </location>
</feature>
<dbReference type="PATRIC" id="fig|1716141.3.peg.6298"/>
<dbReference type="STRING" id="1716141.STSP_59870"/>
<evidence type="ECO:0000256" key="1">
    <source>
        <dbReference type="SAM" id="MobiDB-lite"/>
    </source>
</evidence>
<dbReference type="CDD" id="cd00146">
    <property type="entry name" value="PKD"/>
    <property type="match status" value="2"/>
</dbReference>